<evidence type="ECO:0000256" key="1">
    <source>
        <dbReference type="ARBA" id="ARBA00001974"/>
    </source>
</evidence>
<dbReference type="InterPro" id="IPR009100">
    <property type="entry name" value="AcylCoA_DH/oxidase_NM_dom_sf"/>
</dbReference>
<evidence type="ECO:0000256" key="5">
    <source>
        <dbReference type="ARBA" id="ARBA00023002"/>
    </source>
</evidence>
<dbReference type="GO" id="GO:0003995">
    <property type="term" value="F:acyl-CoA dehydrogenase activity"/>
    <property type="evidence" value="ECO:0007669"/>
    <property type="project" value="TreeGrafter"/>
</dbReference>
<dbReference type="InterPro" id="IPR006091">
    <property type="entry name" value="Acyl-CoA_Oxase/DH_mid-dom"/>
</dbReference>
<keyword evidence="4 6" id="KW-0274">FAD</keyword>
<evidence type="ECO:0008006" key="12">
    <source>
        <dbReference type="Google" id="ProtNLM"/>
    </source>
</evidence>
<reference evidence="10 11" key="1">
    <citation type="journal article" date="2016" name="Nat. Commun.">
        <title>Thousands of microbial genomes shed light on interconnected biogeochemical processes in an aquifer system.</title>
        <authorList>
            <person name="Anantharaman K."/>
            <person name="Brown C.T."/>
            <person name="Hug L.A."/>
            <person name="Sharon I."/>
            <person name="Castelle C.J."/>
            <person name="Probst A.J."/>
            <person name="Thomas B.C."/>
            <person name="Singh A."/>
            <person name="Wilkins M.J."/>
            <person name="Karaoz U."/>
            <person name="Brodie E.L."/>
            <person name="Williams K.H."/>
            <person name="Hubbard S.S."/>
            <person name="Banfield J.F."/>
        </authorList>
    </citation>
    <scope>NUCLEOTIDE SEQUENCE [LARGE SCALE GENOMIC DNA]</scope>
</reference>
<dbReference type="InterPro" id="IPR036250">
    <property type="entry name" value="AcylCo_DH-like_C"/>
</dbReference>
<dbReference type="Pfam" id="PF02771">
    <property type="entry name" value="Acyl-CoA_dh_N"/>
    <property type="match status" value="1"/>
</dbReference>
<keyword evidence="3 6" id="KW-0285">Flavoprotein</keyword>
<dbReference type="InterPro" id="IPR037069">
    <property type="entry name" value="AcylCoA_DH/ox_N_sf"/>
</dbReference>
<dbReference type="Gene3D" id="1.10.540.10">
    <property type="entry name" value="Acyl-CoA dehydrogenase/oxidase, N-terminal domain"/>
    <property type="match status" value="1"/>
</dbReference>
<evidence type="ECO:0000259" key="7">
    <source>
        <dbReference type="Pfam" id="PF00441"/>
    </source>
</evidence>
<dbReference type="InterPro" id="IPR046373">
    <property type="entry name" value="Acyl-CoA_Oxase/DH_mid-dom_sf"/>
</dbReference>
<evidence type="ECO:0000256" key="6">
    <source>
        <dbReference type="RuleBase" id="RU362125"/>
    </source>
</evidence>
<dbReference type="Gene3D" id="1.20.140.10">
    <property type="entry name" value="Butyryl-CoA Dehydrogenase, subunit A, domain 3"/>
    <property type="match status" value="1"/>
</dbReference>
<evidence type="ECO:0000259" key="8">
    <source>
        <dbReference type="Pfam" id="PF02770"/>
    </source>
</evidence>
<comment type="similarity">
    <text evidence="2 6">Belongs to the acyl-CoA dehydrogenase family.</text>
</comment>
<dbReference type="GO" id="GO:0050660">
    <property type="term" value="F:flavin adenine dinucleotide binding"/>
    <property type="evidence" value="ECO:0007669"/>
    <property type="project" value="InterPro"/>
</dbReference>
<evidence type="ECO:0000256" key="3">
    <source>
        <dbReference type="ARBA" id="ARBA00022630"/>
    </source>
</evidence>
<protein>
    <recommendedName>
        <fullName evidence="12">Pimeloyl-CoA dehydrogenase small subunit</fullName>
    </recommendedName>
</protein>
<dbReference type="InterPro" id="IPR009075">
    <property type="entry name" value="AcylCo_DH/oxidase_C"/>
</dbReference>
<dbReference type="SUPFAM" id="SSF47203">
    <property type="entry name" value="Acyl-CoA dehydrogenase C-terminal domain-like"/>
    <property type="match status" value="1"/>
</dbReference>
<feature type="domain" description="Acyl-CoA oxidase/dehydrogenase middle" evidence="8">
    <location>
        <begin position="124"/>
        <end position="209"/>
    </location>
</feature>
<dbReference type="Gene3D" id="2.40.110.10">
    <property type="entry name" value="Butyryl-CoA Dehydrogenase, subunit A, domain 2"/>
    <property type="match status" value="1"/>
</dbReference>
<feature type="domain" description="Acyl-CoA dehydrogenase/oxidase C-terminal" evidence="7">
    <location>
        <begin position="241"/>
        <end position="370"/>
    </location>
</feature>
<dbReference type="AlphaFoldDB" id="A0A1F6V4B3"/>
<dbReference type="Pfam" id="PF02770">
    <property type="entry name" value="Acyl-CoA_dh_M"/>
    <property type="match status" value="1"/>
</dbReference>
<evidence type="ECO:0000313" key="11">
    <source>
        <dbReference type="Proteomes" id="UP000179076"/>
    </source>
</evidence>
<dbReference type="InterPro" id="IPR013786">
    <property type="entry name" value="AcylCoA_DH/ox_N"/>
</dbReference>
<organism evidence="10 11">
    <name type="scientific">Candidatus Muproteobacteria bacterium RBG_16_60_9</name>
    <dbReference type="NCBI Taxonomy" id="1817755"/>
    <lineage>
        <taxon>Bacteria</taxon>
        <taxon>Pseudomonadati</taxon>
        <taxon>Pseudomonadota</taxon>
        <taxon>Candidatus Muproteobacteria</taxon>
    </lineage>
</organism>
<sequence length="381" mass="41642">MNFTFTEEQRMLDETVQRFITRDYTFEKRNAILASDAGWSRELWASLAELGLLGLNAPEEHGGLGAGPVETMLVMNALGRGIVAEPYLSSAVLGTWLLRLAGDDAQRTEHLPTLAAGESIAAVAHMEPNARYELNRVETRAESSGGNYKLNGRKAFVLHGAAADLLLVSARSSGAVDAESGISLFLVKPNTPGIEIKDYATLDGQREAEIILRNVTVPATARLGAEGAAFAAIEHAYDMALAALCAEAVGTMKAMLDATVEFLRTRRQFGQPIGRFQALQHRAAEMLMHYEQAKSMSYFAAIRCTDENRVERRRALSAVKVTVGRACHFVGQQAVQLHGGMGMTDELIISHYFKRLTAIELTFGDVDTHIERFIDARRASS</sequence>
<proteinExistence type="inferred from homology"/>
<dbReference type="Pfam" id="PF00441">
    <property type="entry name" value="Acyl-CoA_dh_1"/>
    <property type="match status" value="1"/>
</dbReference>
<evidence type="ECO:0000313" key="10">
    <source>
        <dbReference type="EMBL" id="OGI64530.1"/>
    </source>
</evidence>
<dbReference type="Proteomes" id="UP000179076">
    <property type="component" value="Unassembled WGS sequence"/>
</dbReference>
<accession>A0A1F6V4B3</accession>
<dbReference type="EMBL" id="MFSP01000131">
    <property type="protein sequence ID" value="OGI64530.1"/>
    <property type="molecule type" value="Genomic_DNA"/>
</dbReference>
<feature type="domain" description="Acyl-CoA dehydrogenase/oxidase N-terminal" evidence="9">
    <location>
        <begin position="6"/>
        <end position="118"/>
    </location>
</feature>
<name>A0A1F6V4B3_9PROT</name>
<evidence type="ECO:0000256" key="4">
    <source>
        <dbReference type="ARBA" id="ARBA00022827"/>
    </source>
</evidence>
<comment type="caution">
    <text evidence="10">The sequence shown here is derived from an EMBL/GenBank/DDBJ whole genome shotgun (WGS) entry which is preliminary data.</text>
</comment>
<dbReference type="PANTHER" id="PTHR43884:SF20">
    <property type="entry name" value="ACYL-COA DEHYDROGENASE FADE28"/>
    <property type="match status" value="1"/>
</dbReference>
<gene>
    <name evidence="10" type="ORF">A2W18_02220</name>
</gene>
<keyword evidence="5 6" id="KW-0560">Oxidoreductase</keyword>
<evidence type="ECO:0000259" key="9">
    <source>
        <dbReference type="Pfam" id="PF02771"/>
    </source>
</evidence>
<dbReference type="CDD" id="cd00567">
    <property type="entry name" value="ACAD"/>
    <property type="match status" value="1"/>
</dbReference>
<dbReference type="SUPFAM" id="SSF56645">
    <property type="entry name" value="Acyl-CoA dehydrogenase NM domain-like"/>
    <property type="match status" value="1"/>
</dbReference>
<evidence type="ECO:0000256" key="2">
    <source>
        <dbReference type="ARBA" id="ARBA00009347"/>
    </source>
</evidence>
<dbReference type="PANTHER" id="PTHR43884">
    <property type="entry name" value="ACYL-COA DEHYDROGENASE"/>
    <property type="match status" value="1"/>
</dbReference>
<comment type="cofactor">
    <cofactor evidence="1 6">
        <name>FAD</name>
        <dbReference type="ChEBI" id="CHEBI:57692"/>
    </cofactor>
</comment>